<dbReference type="AlphaFoldDB" id="A0A2A4I4F0"/>
<dbReference type="PANTHER" id="PTHR38595:SF1">
    <property type="entry name" value="TYPE VI SECRETION SYSTEM COMPONENT TSSE1"/>
    <property type="match status" value="1"/>
</dbReference>
<dbReference type="InterPro" id="IPR053176">
    <property type="entry name" value="T6SS_TssE1-like"/>
</dbReference>
<evidence type="ECO:0000313" key="2">
    <source>
        <dbReference type="EMBL" id="PCG13355.1"/>
    </source>
</evidence>
<dbReference type="InterPro" id="IPR007048">
    <property type="entry name" value="IraD/Gp25-like"/>
</dbReference>
<name>A0A2A4I4F0_9SPHN</name>
<keyword evidence="3" id="KW-1185">Reference proteome</keyword>
<proteinExistence type="predicted"/>
<organism evidence="2 3">
    <name type="scientific">Sphingomonas adhaesiva</name>
    <dbReference type="NCBI Taxonomy" id="28212"/>
    <lineage>
        <taxon>Bacteria</taxon>
        <taxon>Pseudomonadati</taxon>
        <taxon>Pseudomonadota</taxon>
        <taxon>Alphaproteobacteria</taxon>
        <taxon>Sphingomonadales</taxon>
        <taxon>Sphingomonadaceae</taxon>
        <taxon>Sphingomonas</taxon>
    </lineage>
</organism>
<sequence length="169" mass="18474">MTMRSRLTAPLFDKLVAGHVPAGLELHGEEAARFAAVDPAHFSERALRDTVRREIGWILNTTQFGAIVDLDPLPQVQDSVLNFGVADLSGKAVSHRVVLARARDVRGALRTFEPRLDPQTLTVEPVEGVERENAATFIIHADIRSAVHPVPVRLKTDIEADGGSVAMRE</sequence>
<dbReference type="EMBL" id="NWVC01000008">
    <property type="protein sequence ID" value="PCG13355.1"/>
    <property type="molecule type" value="Genomic_DNA"/>
</dbReference>
<gene>
    <name evidence="2" type="ORF">COA07_14340</name>
</gene>
<comment type="caution">
    <text evidence="2">The sequence shown here is derived from an EMBL/GenBank/DDBJ whole genome shotgun (WGS) entry which is preliminary data.</text>
</comment>
<dbReference type="NCBIfam" id="TIGR03357">
    <property type="entry name" value="VI_zyme"/>
    <property type="match status" value="1"/>
</dbReference>
<accession>A0A2A4I4F0</accession>
<dbReference type="Proteomes" id="UP000218323">
    <property type="component" value="Unassembled WGS sequence"/>
</dbReference>
<dbReference type="PANTHER" id="PTHR38595">
    <property type="entry name" value="CYTOPLASMIC PROTEIN-RELATED"/>
    <property type="match status" value="1"/>
</dbReference>
<dbReference type="InterPro" id="IPR017737">
    <property type="entry name" value="TssE1-like"/>
</dbReference>
<feature type="domain" description="IraD/Gp25-like" evidence="1">
    <location>
        <begin position="46"/>
        <end position="145"/>
    </location>
</feature>
<dbReference type="SUPFAM" id="SSF160719">
    <property type="entry name" value="gpW/gp25-like"/>
    <property type="match status" value="1"/>
</dbReference>
<evidence type="ECO:0000313" key="3">
    <source>
        <dbReference type="Proteomes" id="UP000218323"/>
    </source>
</evidence>
<evidence type="ECO:0000259" key="1">
    <source>
        <dbReference type="Pfam" id="PF04965"/>
    </source>
</evidence>
<protein>
    <submittedName>
        <fullName evidence="2">Type VI secretion system baseplate subunit TssE</fullName>
    </submittedName>
</protein>
<dbReference type="Pfam" id="PF04965">
    <property type="entry name" value="GPW_gp25"/>
    <property type="match status" value="1"/>
</dbReference>
<reference evidence="2 3" key="1">
    <citation type="submission" date="2017-09" db="EMBL/GenBank/DDBJ databases">
        <title>Sphingomonas adhaesiva DSM 7418, whole genome shotgun sequence.</title>
        <authorList>
            <person name="Feng G."/>
            <person name="Zhu H."/>
        </authorList>
    </citation>
    <scope>NUCLEOTIDE SEQUENCE [LARGE SCALE GENOMIC DNA]</scope>
    <source>
        <strain evidence="2 3">DSM 7418</strain>
    </source>
</reference>